<reference evidence="3" key="1">
    <citation type="submission" date="2016-07" db="EMBL/GenBank/DDBJ databases">
        <title>De novo transcriptome assembly of four accessions of the metal hyperaccumulator plant Noccaea caerulescens.</title>
        <authorList>
            <person name="Blande D."/>
            <person name="Halimaa P."/>
            <person name="Tervahauta A.I."/>
            <person name="Aarts M.G."/>
            <person name="Karenlampi S.O."/>
        </authorList>
    </citation>
    <scope>NUCLEOTIDE SEQUENCE</scope>
</reference>
<sequence length="106" mass="12675">MRTKSGLENGKEAEQDTTLHLQEQKHQEELRLTLRKETDYALAIEQVKGKQNENIRFKAEELEGKYKRELRLRKQSESALDKERKELEEMKQQLETCKTEQENLRS</sequence>
<proteinExistence type="predicted"/>
<protein>
    <submittedName>
        <fullName evidence="3">U-box domain-containing protein 57</fullName>
    </submittedName>
</protein>
<evidence type="ECO:0000256" key="2">
    <source>
        <dbReference type="SAM" id="MobiDB-lite"/>
    </source>
</evidence>
<accession>A0A1J3DQF0</accession>
<dbReference type="EMBL" id="GEVI01010134">
    <property type="protein sequence ID" value="JAU22186.1"/>
    <property type="molecule type" value="Transcribed_RNA"/>
</dbReference>
<gene>
    <name evidence="3" type="ORF">GA_TR20078_c0_g1_i1_g.67095</name>
</gene>
<evidence type="ECO:0000256" key="1">
    <source>
        <dbReference type="SAM" id="Coils"/>
    </source>
</evidence>
<dbReference type="AlphaFoldDB" id="A0A1J3DQF0"/>
<feature type="region of interest" description="Disordered" evidence="2">
    <location>
        <begin position="1"/>
        <end position="24"/>
    </location>
</feature>
<organism evidence="3">
    <name type="scientific">Noccaea caerulescens</name>
    <name type="common">Alpine penny-cress</name>
    <name type="synonym">Thlaspi caerulescens</name>
    <dbReference type="NCBI Taxonomy" id="107243"/>
    <lineage>
        <taxon>Eukaryota</taxon>
        <taxon>Viridiplantae</taxon>
        <taxon>Streptophyta</taxon>
        <taxon>Embryophyta</taxon>
        <taxon>Tracheophyta</taxon>
        <taxon>Spermatophyta</taxon>
        <taxon>Magnoliopsida</taxon>
        <taxon>eudicotyledons</taxon>
        <taxon>Gunneridae</taxon>
        <taxon>Pentapetalae</taxon>
        <taxon>rosids</taxon>
        <taxon>malvids</taxon>
        <taxon>Brassicales</taxon>
        <taxon>Brassicaceae</taxon>
        <taxon>Coluteocarpeae</taxon>
        <taxon>Noccaea</taxon>
    </lineage>
</organism>
<feature type="coiled-coil region" evidence="1">
    <location>
        <begin position="59"/>
        <end position="104"/>
    </location>
</feature>
<keyword evidence="1" id="KW-0175">Coiled coil</keyword>
<name>A0A1J3DQF0_NOCCA</name>
<evidence type="ECO:0000313" key="3">
    <source>
        <dbReference type="EMBL" id="JAU22186.1"/>
    </source>
</evidence>